<keyword evidence="4" id="KW-0762">Sugar transport</keyword>
<evidence type="ECO:0000256" key="5">
    <source>
        <dbReference type="ARBA" id="ARBA00022692"/>
    </source>
</evidence>
<dbReference type="InterPro" id="IPR005829">
    <property type="entry name" value="Sugar_transporter_CS"/>
</dbReference>
<evidence type="ECO:0000256" key="3">
    <source>
        <dbReference type="ARBA" id="ARBA00022448"/>
    </source>
</evidence>
<evidence type="ECO:0000256" key="9">
    <source>
        <dbReference type="RuleBase" id="RU003346"/>
    </source>
</evidence>
<proteinExistence type="inferred from homology"/>
<keyword evidence="3 9" id="KW-0813">Transport</keyword>
<evidence type="ECO:0000256" key="6">
    <source>
        <dbReference type="ARBA" id="ARBA00022989"/>
    </source>
</evidence>
<dbReference type="InterPro" id="IPR020846">
    <property type="entry name" value="MFS_dom"/>
</dbReference>
<feature type="transmembrane region" description="Helical" evidence="11">
    <location>
        <begin position="346"/>
        <end position="366"/>
    </location>
</feature>
<dbReference type="PANTHER" id="PTHR48022:SF75">
    <property type="entry name" value="GALACTOSE TRANSPORTER-RELATED"/>
    <property type="match status" value="1"/>
</dbReference>
<feature type="domain" description="Major facilitator superfamily (MFS) profile" evidence="12">
    <location>
        <begin position="18"/>
        <end position="467"/>
    </location>
</feature>
<dbReference type="InterPro" id="IPR036259">
    <property type="entry name" value="MFS_trans_sf"/>
</dbReference>
<dbReference type="PRINTS" id="PR00171">
    <property type="entry name" value="SUGRTRNSPORT"/>
</dbReference>
<dbReference type="SUPFAM" id="SSF103473">
    <property type="entry name" value="MFS general substrate transporter"/>
    <property type="match status" value="1"/>
</dbReference>
<gene>
    <name evidence="13" type="ORF">AAE3_LOCUS6737</name>
</gene>
<dbReference type="PROSITE" id="PS00216">
    <property type="entry name" value="SUGAR_TRANSPORT_1"/>
    <property type="match status" value="1"/>
</dbReference>
<dbReference type="InterPro" id="IPR005828">
    <property type="entry name" value="MFS_sugar_transport-like"/>
</dbReference>
<feature type="transmembrane region" description="Helical" evidence="11">
    <location>
        <begin position="378"/>
        <end position="402"/>
    </location>
</feature>
<dbReference type="PROSITE" id="PS50850">
    <property type="entry name" value="MFS"/>
    <property type="match status" value="1"/>
</dbReference>
<dbReference type="Gene3D" id="1.20.1250.20">
    <property type="entry name" value="MFS general substrate transporter like domains"/>
    <property type="match status" value="1"/>
</dbReference>
<feature type="transmembrane region" description="Helical" evidence="11">
    <location>
        <begin position="316"/>
        <end position="337"/>
    </location>
</feature>
<evidence type="ECO:0000256" key="10">
    <source>
        <dbReference type="SAM" id="MobiDB-lite"/>
    </source>
</evidence>
<dbReference type="EMBL" id="CACVBS010000045">
    <property type="protein sequence ID" value="CAA7264561.1"/>
    <property type="molecule type" value="Genomic_DNA"/>
</dbReference>
<feature type="compositionally biased region" description="Basic and acidic residues" evidence="10">
    <location>
        <begin position="583"/>
        <end position="597"/>
    </location>
</feature>
<feature type="transmembrane region" description="Helical" evidence="11">
    <location>
        <begin position="190"/>
        <end position="209"/>
    </location>
</feature>
<evidence type="ECO:0000313" key="14">
    <source>
        <dbReference type="Proteomes" id="UP000467700"/>
    </source>
</evidence>
<dbReference type="AlphaFoldDB" id="A0A8S0XS54"/>
<comment type="catalytic activity">
    <reaction evidence="8">
        <text>myo-inositol(out) + H(+)(out) = myo-inositol(in) + H(+)(in)</text>
        <dbReference type="Rhea" id="RHEA:60364"/>
        <dbReference type="ChEBI" id="CHEBI:15378"/>
        <dbReference type="ChEBI" id="CHEBI:17268"/>
    </reaction>
</comment>
<dbReference type="InterPro" id="IPR003663">
    <property type="entry name" value="Sugar/inositol_transpt"/>
</dbReference>
<reference evidence="13 14" key="1">
    <citation type="submission" date="2020-01" db="EMBL/GenBank/DDBJ databases">
        <authorList>
            <person name="Gupta K D."/>
        </authorList>
    </citation>
    <scope>NUCLEOTIDE SEQUENCE [LARGE SCALE GENOMIC DNA]</scope>
</reference>
<dbReference type="PROSITE" id="PS00217">
    <property type="entry name" value="SUGAR_TRANSPORT_2"/>
    <property type="match status" value="1"/>
</dbReference>
<feature type="transmembrane region" description="Helical" evidence="11">
    <location>
        <begin position="423"/>
        <end position="440"/>
    </location>
</feature>
<protein>
    <recommendedName>
        <fullName evidence="12">Major facilitator superfamily (MFS) profile domain-containing protein</fullName>
    </recommendedName>
</protein>
<organism evidence="13 14">
    <name type="scientific">Cyclocybe aegerita</name>
    <name type="common">Black poplar mushroom</name>
    <name type="synonym">Agrocybe aegerita</name>
    <dbReference type="NCBI Taxonomy" id="1973307"/>
    <lineage>
        <taxon>Eukaryota</taxon>
        <taxon>Fungi</taxon>
        <taxon>Dikarya</taxon>
        <taxon>Basidiomycota</taxon>
        <taxon>Agaricomycotina</taxon>
        <taxon>Agaricomycetes</taxon>
        <taxon>Agaricomycetidae</taxon>
        <taxon>Agaricales</taxon>
        <taxon>Agaricineae</taxon>
        <taxon>Bolbitiaceae</taxon>
        <taxon>Cyclocybe</taxon>
    </lineage>
</organism>
<feature type="transmembrane region" description="Helical" evidence="11">
    <location>
        <begin position="68"/>
        <end position="90"/>
    </location>
</feature>
<comment type="subcellular location">
    <subcellularLocation>
        <location evidence="1">Membrane</location>
        <topology evidence="1">Multi-pass membrane protein</topology>
    </subcellularLocation>
</comment>
<dbReference type="OrthoDB" id="5141738at2759"/>
<evidence type="ECO:0000256" key="8">
    <source>
        <dbReference type="ARBA" id="ARBA00049119"/>
    </source>
</evidence>
<dbReference type="GO" id="GO:0005886">
    <property type="term" value="C:plasma membrane"/>
    <property type="evidence" value="ECO:0007669"/>
    <property type="project" value="TreeGrafter"/>
</dbReference>
<evidence type="ECO:0000313" key="13">
    <source>
        <dbReference type="EMBL" id="CAA7264561.1"/>
    </source>
</evidence>
<dbReference type="Proteomes" id="UP000467700">
    <property type="component" value="Unassembled WGS sequence"/>
</dbReference>
<dbReference type="PANTHER" id="PTHR48022">
    <property type="entry name" value="PLASTIDIC GLUCOSE TRANSPORTER 4"/>
    <property type="match status" value="1"/>
</dbReference>
<comment type="caution">
    <text evidence="13">The sequence shown here is derived from an EMBL/GenBank/DDBJ whole genome shotgun (WGS) entry which is preliminary data.</text>
</comment>
<dbReference type="FunFam" id="1.20.1250.20:FF:000044">
    <property type="entry name" value="Hexose transporter Hxt3p"/>
    <property type="match status" value="1"/>
</dbReference>
<comment type="similarity">
    <text evidence="2 9">Belongs to the major facilitator superfamily. Sugar transporter (TC 2.A.1.1) family.</text>
</comment>
<keyword evidence="6 11" id="KW-1133">Transmembrane helix</keyword>
<dbReference type="InterPro" id="IPR050360">
    <property type="entry name" value="MFS_Sugar_Transporters"/>
</dbReference>
<dbReference type="GO" id="GO:0005351">
    <property type="term" value="F:carbohydrate:proton symporter activity"/>
    <property type="evidence" value="ECO:0007669"/>
    <property type="project" value="TreeGrafter"/>
</dbReference>
<evidence type="ECO:0000256" key="4">
    <source>
        <dbReference type="ARBA" id="ARBA00022597"/>
    </source>
</evidence>
<feature type="transmembrane region" description="Helical" evidence="11">
    <location>
        <begin position="125"/>
        <end position="144"/>
    </location>
</feature>
<feature type="region of interest" description="Disordered" evidence="10">
    <location>
        <begin position="529"/>
        <end position="597"/>
    </location>
</feature>
<evidence type="ECO:0000256" key="11">
    <source>
        <dbReference type="SAM" id="Phobius"/>
    </source>
</evidence>
<evidence type="ECO:0000256" key="7">
    <source>
        <dbReference type="ARBA" id="ARBA00023136"/>
    </source>
</evidence>
<feature type="transmembrane region" description="Helical" evidence="11">
    <location>
        <begin position="97"/>
        <end position="119"/>
    </location>
</feature>
<dbReference type="NCBIfam" id="TIGR00879">
    <property type="entry name" value="SP"/>
    <property type="match status" value="1"/>
</dbReference>
<name>A0A8S0XS54_CYCAE</name>
<keyword evidence="5 11" id="KW-0812">Transmembrane</keyword>
<keyword evidence="7 11" id="KW-0472">Membrane</keyword>
<dbReference type="Pfam" id="PF00083">
    <property type="entry name" value="Sugar_tr"/>
    <property type="match status" value="1"/>
</dbReference>
<accession>A0A8S0XS54</accession>
<evidence type="ECO:0000256" key="2">
    <source>
        <dbReference type="ARBA" id="ARBA00010992"/>
    </source>
</evidence>
<feature type="transmembrane region" description="Helical" evidence="11">
    <location>
        <begin position="156"/>
        <end position="178"/>
    </location>
</feature>
<evidence type="ECO:0000259" key="12">
    <source>
        <dbReference type="PROSITE" id="PS50850"/>
    </source>
</evidence>
<keyword evidence="14" id="KW-1185">Reference proteome</keyword>
<sequence length="597" mass="64430">MPLFYMHGMPIGGTAIMLALVASMGGFIFGYDTGQISDILLMEDFKLRFATCSNPTDHNTCEFSTVRAGLIVSLLSIGTLAGALMGAPIADKIGRRYAMVVECILFAVGVIIQLCTFGVWQQIAVGRLISGLAVGALSAAVPMYQAETAPAQIRGSLTATYQLFITFGILVAYCISIGARDLPGAASWRLVIGLGLVWPCILGVGILFMPESPRWLAAHGRLKEASHSIARSYGIKSLDEDTNQYVRSEVDEIANQVEHERRIKSGWLSCFSPKNKTLYRTLLGMSLQSFQQLTGANYFFYYGATIFQSVGISDSFVTQIILGAVNFVCTFGGLYVMERFGRRRPLIIGGVWQSAWLFVFAAAGTAKDPTESSGTGKLMIVSACMFILGYAMTWAPGVWILIGETFPTRTRAKQGALSTASNWLWNFLIAFFTPFIVSAIHFRYGFVFAACNLAGALTVYCFLYESSDLSLESVDDMYNDPKCKPWTSRSWVPVGYSSRYDLVEQTKAAQARKPLVSGALDEKHIENAAAASGNGNGNGNGNGVEFNGDIGAGQGGTKPVGNGSLSEKPPIAPPSGTRAANDGVRDTTERTNRSSNN</sequence>
<evidence type="ECO:0000256" key="1">
    <source>
        <dbReference type="ARBA" id="ARBA00004141"/>
    </source>
</evidence>
<dbReference type="CDD" id="cd17356">
    <property type="entry name" value="MFS_HXT"/>
    <property type="match status" value="1"/>
</dbReference>